<dbReference type="AlphaFoldDB" id="A0A081NGT7"/>
<evidence type="ECO:0008006" key="4">
    <source>
        <dbReference type="Google" id="ProtNLM"/>
    </source>
</evidence>
<accession>A0A081NGT7</accession>
<keyword evidence="3" id="KW-1185">Reference proteome</keyword>
<evidence type="ECO:0000313" key="3">
    <source>
        <dbReference type="Proteomes" id="UP000028073"/>
    </source>
</evidence>
<reference evidence="2 3" key="1">
    <citation type="submission" date="2014-06" db="EMBL/GenBank/DDBJ databases">
        <title>Whole Genome Sequences of Three Symbiotic Endozoicomonas Bacteria.</title>
        <authorList>
            <person name="Neave M.J."/>
            <person name="Apprill A."/>
            <person name="Voolstra C.R."/>
        </authorList>
    </citation>
    <scope>NUCLEOTIDE SEQUENCE [LARGE SCALE GENOMIC DNA]</scope>
    <source>
        <strain evidence="2 3">DSM 25634</strain>
    </source>
</reference>
<feature type="signal peptide" evidence="1">
    <location>
        <begin position="1"/>
        <end position="20"/>
    </location>
</feature>
<gene>
    <name evidence="2" type="ORF">GZ78_08140</name>
</gene>
<dbReference type="Proteomes" id="UP000028073">
    <property type="component" value="Unassembled WGS sequence"/>
</dbReference>
<name>A0A081NGT7_9GAMM</name>
<comment type="caution">
    <text evidence="2">The sequence shown here is derived from an EMBL/GenBank/DDBJ whole genome shotgun (WGS) entry which is preliminary data.</text>
</comment>
<keyword evidence="1" id="KW-0732">Signal</keyword>
<dbReference type="OrthoDB" id="6192831at2"/>
<evidence type="ECO:0000313" key="2">
    <source>
        <dbReference type="EMBL" id="KEQ17660.1"/>
    </source>
</evidence>
<dbReference type="EMBL" id="JOKH01000002">
    <property type="protein sequence ID" value="KEQ17660.1"/>
    <property type="molecule type" value="Genomic_DNA"/>
</dbReference>
<feature type="chain" id="PRO_5001760783" description="Imelysin-like domain-containing protein" evidence="1">
    <location>
        <begin position="21"/>
        <end position="241"/>
    </location>
</feature>
<sequence>MFARLCCIVVSLFYLSQSSAITLKEQFNLERQAYRVASSFYYISFDEGSSDAYQELEKELLNMDSELNAIKTPNVEQLKGIKATWEVMKDFSQKNEMKDDGYTSHYATVDLNSSRDDLIKVISSESYAEPLPSDIKALKLAADMQRLAMLYAEGSVSLIGFPYDELDVDAKKFGDQLRALQKTLADKNPEARKKAKEAVRAWAYIENALIQYYEINVPELVKRMNDVIVGRLLDVSELTAT</sequence>
<protein>
    <recommendedName>
        <fullName evidence="4">Imelysin-like domain-containing protein</fullName>
    </recommendedName>
</protein>
<evidence type="ECO:0000256" key="1">
    <source>
        <dbReference type="SAM" id="SignalP"/>
    </source>
</evidence>
<organism evidence="2 3">
    <name type="scientific">Endozoicomonas numazuensis</name>
    <dbReference type="NCBI Taxonomy" id="1137799"/>
    <lineage>
        <taxon>Bacteria</taxon>
        <taxon>Pseudomonadati</taxon>
        <taxon>Pseudomonadota</taxon>
        <taxon>Gammaproteobacteria</taxon>
        <taxon>Oceanospirillales</taxon>
        <taxon>Endozoicomonadaceae</taxon>
        <taxon>Endozoicomonas</taxon>
    </lineage>
</organism>
<dbReference type="RefSeq" id="WP_034834477.1">
    <property type="nucleotide sequence ID" value="NZ_JOKH01000002.1"/>
</dbReference>
<proteinExistence type="predicted"/>